<feature type="transmembrane region" description="Helical" evidence="2">
    <location>
        <begin position="230"/>
        <end position="248"/>
    </location>
</feature>
<dbReference type="PANTHER" id="PTHR12639">
    <property type="entry name" value="VITAMIN K-DEPENDENT GAMMA-CARBOXYLASE"/>
    <property type="match status" value="1"/>
</dbReference>
<evidence type="ECO:0000256" key="2">
    <source>
        <dbReference type="SAM" id="Phobius"/>
    </source>
</evidence>
<feature type="compositionally biased region" description="Low complexity" evidence="1">
    <location>
        <begin position="273"/>
        <end position="301"/>
    </location>
</feature>
<feature type="domain" description="HTTM" evidence="3">
    <location>
        <begin position="41"/>
        <end position="240"/>
    </location>
</feature>
<evidence type="ECO:0000256" key="1">
    <source>
        <dbReference type="SAM" id="MobiDB-lite"/>
    </source>
</evidence>
<feature type="transmembrane region" description="Helical" evidence="2">
    <location>
        <begin position="180"/>
        <end position="200"/>
    </location>
</feature>
<dbReference type="GO" id="GO:0008488">
    <property type="term" value="F:gamma-glutamyl carboxylase activity"/>
    <property type="evidence" value="ECO:0007669"/>
    <property type="project" value="InterPro"/>
</dbReference>
<dbReference type="Proteomes" id="UP000616839">
    <property type="component" value="Unassembled WGS sequence"/>
</dbReference>
<keyword evidence="2" id="KW-0472">Membrane</keyword>
<dbReference type="RefSeq" id="WP_192141340.1">
    <property type="nucleotide sequence ID" value="NZ_JACYXZ010000001.1"/>
</dbReference>
<evidence type="ECO:0000259" key="3">
    <source>
        <dbReference type="Pfam" id="PF05090"/>
    </source>
</evidence>
<keyword evidence="5" id="KW-1185">Reference proteome</keyword>
<evidence type="ECO:0000313" key="4">
    <source>
        <dbReference type="EMBL" id="MBD8869143.1"/>
    </source>
</evidence>
<organism evidence="4 5">
    <name type="scientific">Nocardioides donggukensis</name>
    <dbReference type="NCBI Taxonomy" id="2774019"/>
    <lineage>
        <taxon>Bacteria</taxon>
        <taxon>Bacillati</taxon>
        <taxon>Actinomycetota</taxon>
        <taxon>Actinomycetes</taxon>
        <taxon>Propionibacteriales</taxon>
        <taxon>Nocardioidaceae</taxon>
        <taxon>Nocardioides</taxon>
    </lineage>
</organism>
<sequence>MPALTGDLARPLALARIGLGVGTVLFALEMAVVLSRIAHGAVRLPVLPGVPDPTIPTVLAVTGLMVLAGICLAVGLFARPAAWAATLLNVALLLWDQQAYSHHAWLLTSLLPWLALSAPDRALAVRRVRHCGPAAAWAPMLLMTQLSLCYLFAGASKLNEGFLSGEPFAQWLRLDLPIELHQGLAVGAVGTELFLAFALWFRRTRRLGVAAGVGLHLSILVLMPDGTLPFAAFAVICLSLYPLFGRLAEGQADSMSGPETGVTIRSGGTMPESASTSSARHSSSSNASSGGGPSSTVTTQS</sequence>
<gene>
    <name evidence="4" type="ORF">IE331_05855</name>
</gene>
<name>A0A927PYX1_9ACTN</name>
<dbReference type="AlphaFoldDB" id="A0A927PYX1"/>
<feature type="transmembrane region" description="Helical" evidence="2">
    <location>
        <begin position="207"/>
        <end position="224"/>
    </location>
</feature>
<feature type="transmembrane region" description="Helical" evidence="2">
    <location>
        <begin position="12"/>
        <end position="34"/>
    </location>
</feature>
<dbReference type="PANTHER" id="PTHR12639:SF7">
    <property type="entry name" value="HTTM DOMAIN-CONTAINING PROTEIN"/>
    <property type="match status" value="1"/>
</dbReference>
<dbReference type="InterPro" id="IPR007782">
    <property type="entry name" value="VKG_COase"/>
</dbReference>
<feature type="transmembrane region" description="Helical" evidence="2">
    <location>
        <begin position="55"/>
        <end position="79"/>
    </location>
</feature>
<keyword evidence="2" id="KW-0812">Transmembrane</keyword>
<dbReference type="EMBL" id="JACYXZ010000001">
    <property type="protein sequence ID" value="MBD8869143.1"/>
    <property type="molecule type" value="Genomic_DNA"/>
</dbReference>
<keyword evidence="2" id="KW-1133">Transmembrane helix</keyword>
<accession>A0A927PYX1</accession>
<reference evidence="4" key="1">
    <citation type="submission" date="2020-09" db="EMBL/GenBank/DDBJ databases">
        <title>Nocardioides sp. strain MJB4 16S ribosomal RNA gene Genome sequencing and assembly.</title>
        <authorList>
            <person name="Kim I."/>
        </authorList>
    </citation>
    <scope>NUCLEOTIDE SEQUENCE</scope>
    <source>
        <strain evidence="4">MJB4</strain>
    </source>
</reference>
<evidence type="ECO:0000313" key="5">
    <source>
        <dbReference type="Proteomes" id="UP000616839"/>
    </source>
</evidence>
<proteinExistence type="predicted"/>
<dbReference type="GO" id="GO:0019842">
    <property type="term" value="F:vitamin binding"/>
    <property type="evidence" value="ECO:0007669"/>
    <property type="project" value="TreeGrafter"/>
</dbReference>
<comment type="caution">
    <text evidence="4">The sequence shown here is derived from an EMBL/GenBank/DDBJ whole genome shotgun (WGS) entry which is preliminary data.</text>
</comment>
<dbReference type="InterPro" id="IPR053934">
    <property type="entry name" value="HTTM_dom"/>
</dbReference>
<feature type="transmembrane region" description="Helical" evidence="2">
    <location>
        <begin position="131"/>
        <end position="153"/>
    </location>
</feature>
<feature type="region of interest" description="Disordered" evidence="1">
    <location>
        <begin position="253"/>
        <end position="301"/>
    </location>
</feature>
<protein>
    <submittedName>
        <fullName evidence="4">HTTM domain-containing protein</fullName>
    </submittedName>
</protein>
<dbReference type="Pfam" id="PF05090">
    <property type="entry name" value="HTTM"/>
    <property type="match status" value="1"/>
</dbReference>